<proteinExistence type="predicted"/>
<dbReference type="Pfam" id="PF11937">
    <property type="entry name" value="DUF3455"/>
    <property type="match status" value="1"/>
</dbReference>
<dbReference type="VEuPathDB" id="FungiDB:BO80DRAFT_369805"/>
<gene>
    <name evidence="1" type="ORF">BO80DRAFT_369805</name>
</gene>
<dbReference type="Proteomes" id="UP000249402">
    <property type="component" value="Unassembled WGS sequence"/>
</dbReference>
<reference evidence="1 2" key="1">
    <citation type="submission" date="2018-02" db="EMBL/GenBank/DDBJ databases">
        <title>The genomes of Aspergillus section Nigri reveals drivers in fungal speciation.</title>
        <authorList>
            <consortium name="DOE Joint Genome Institute"/>
            <person name="Vesth T.C."/>
            <person name="Nybo J."/>
            <person name="Theobald S."/>
            <person name="Brandl J."/>
            <person name="Frisvad J.C."/>
            <person name="Nielsen K.F."/>
            <person name="Lyhne E.K."/>
            <person name="Kogle M.E."/>
            <person name="Kuo A."/>
            <person name="Riley R."/>
            <person name="Clum A."/>
            <person name="Nolan M."/>
            <person name="Lipzen A."/>
            <person name="Salamov A."/>
            <person name="Henrissat B."/>
            <person name="Wiebenga A."/>
            <person name="De vries R.P."/>
            <person name="Grigoriev I.V."/>
            <person name="Mortensen U.H."/>
            <person name="Andersen M.R."/>
            <person name="Baker S.E."/>
        </authorList>
    </citation>
    <scope>NUCLEOTIDE SEQUENCE [LARGE SCALE GENOMIC DNA]</scope>
    <source>
        <strain evidence="1 2">CBS 121593</strain>
    </source>
</reference>
<dbReference type="GeneID" id="37221275"/>
<organism evidence="1 2">
    <name type="scientific">Aspergillus ibericus CBS 121593</name>
    <dbReference type="NCBI Taxonomy" id="1448316"/>
    <lineage>
        <taxon>Eukaryota</taxon>
        <taxon>Fungi</taxon>
        <taxon>Dikarya</taxon>
        <taxon>Ascomycota</taxon>
        <taxon>Pezizomycotina</taxon>
        <taxon>Eurotiomycetes</taxon>
        <taxon>Eurotiomycetidae</taxon>
        <taxon>Eurotiales</taxon>
        <taxon>Aspergillaceae</taxon>
        <taxon>Aspergillus</taxon>
        <taxon>Aspergillus subgen. Circumdati</taxon>
    </lineage>
</organism>
<evidence type="ECO:0000313" key="2">
    <source>
        <dbReference type="Proteomes" id="UP000249402"/>
    </source>
</evidence>
<keyword evidence="2" id="KW-1185">Reference proteome</keyword>
<dbReference type="EMBL" id="KZ824507">
    <property type="protein sequence ID" value="RAK95016.1"/>
    <property type="molecule type" value="Genomic_DNA"/>
</dbReference>
<dbReference type="AlphaFoldDB" id="A0A395GII9"/>
<dbReference type="InterPro" id="IPR021851">
    <property type="entry name" value="DUF3455"/>
</dbReference>
<protein>
    <submittedName>
        <fullName evidence="1">Uncharacterized protein</fullName>
    </submittedName>
</protein>
<dbReference type="PANTHER" id="PTHR35567">
    <property type="entry name" value="MALATE DEHYDROGENASE (AFU_ORTHOLOGUE AFUA_2G13800)"/>
    <property type="match status" value="1"/>
</dbReference>
<name>A0A395GII9_9EURO</name>
<accession>A0A395GII9</accession>
<dbReference type="OrthoDB" id="1859733at2759"/>
<evidence type="ECO:0000313" key="1">
    <source>
        <dbReference type="EMBL" id="RAK95016.1"/>
    </source>
</evidence>
<sequence>SSPSPNDENQPTPLGALATLYDASCIVSSDQRLFHRLPNLLQPIAPETLDFFASFASLIGPDSAILGEHYFTASGTPFFDLRFGGNADWIAAKKVASVVSPKASVDVPWLKLVGVGGVGVKEVYRVYTAGGASPAMCEGLNGVVSVDYAAEYWFYG</sequence>
<dbReference type="PANTHER" id="PTHR35567:SF1">
    <property type="entry name" value="CONSERVED FUNGAL PROTEIN (AFU_ORTHOLOGUE AFUA_1G14230)"/>
    <property type="match status" value="1"/>
</dbReference>
<dbReference type="RefSeq" id="XP_025569344.1">
    <property type="nucleotide sequence ID" value="XM_025716410.1"/>
</dbReference>
<feature type="non-terminal residue" evidence="1">
    <location>
        <position position="1"/>
    </location>
</feature>